<dbReference type="SUPFAM" id="SSF51604">
    <property type="entry name" value="Enolase C-terminal domain-like"/>
    <property type="match status" value="1"/>
</dbReference>
<dbReference type="RefSeq" id="WP_115183569.1">
    <property type="nucleotide sequence ID" value="NZ_CAMKUF010000006.1"/>
</dbReference>
<feature type="domain" description="Mandelate racemase/muconate lactonizing enzyme C-terminal" evidence="4">
    <location>
        <begin position="145"/>
        <end position="242"/>
    </location>
</feature>
<evidence type="ECO:0000313" key="6">
    <source>
        <dbReference type="Proteomes" id="UP000255529"/>
    </source>
</evidence>
<dbReference type="GO" id="GO:0016052">
    <property type="term" value="P:carbohydrate catabolic process"/>
    <property type="evidence" value="ECO:0007669"/>
    <property type="project" value="TreeGrafter"/>
</dbReference>
<evidence type="ECO:0000259" key="4">
    <source>
        <dbReference type="SMART" id="SM00922"/>
    </source>
</evidence>
<accession>A0A379ZIW0</accession>
<dbReference type="AlphaFoldDB" id="A0A379ZIW0"/>
<dbReference type="InterPro" id="IPR029065">
    <property type="entry name" value="Enolase_C-like"/>
</dbReference>
<dbReference type="InterPro" id="IPR036849">
    <property type="entry name" value="Enolase-like_C_sf"/>
</dbReference>
<sequence>MDKIKQVNLYRAVSPLSRPIADSTHYINEISFVVAEVVLASGVTGEGYLLSFHYSPEAIAGAMKDLQQFAVGYHCWQTGKFLRDVAAEHEYFGHNGLQKWAAATLNVAMWDAWGKTLQQPIWKMLGNTVDRVPVYGSGGWLSYSEAELLEEVLEYQARGLQAVKIKVGSPEVEQDIMRLRKVREAVGPGMKIMMDANQGMTLPDALKLSTQAAEIGIHWFEEPLVHTDFDGYQQLRQKTGIALAMGEREYDMEPLKALIARNALDLWQPDLIRIGGVEPWRESAMLAHAHHLPVLPHYYKDYDVPLLCTIPNPYGAESFDWIDSIIDNPMTIDGGYAFPRSGAGWGFNFNPASLTEIK</sequence>
<dbReference type="SFLD" id="SFLDS00001">
    <property type="entry name" value="Enolase"/>
    <property type="match status" value="1"/>
</dbReference>
<keyword evidence="2" id="KW-0479">Metal-binding</keyword>
<dbReference type="InterPro" id="IPR013342">
    <property type="entry name" value="Mandelate_racemase_C"/>
</dbReference>
<organism evidence="5 6">
    <name type="scientific">Serratia quinivorans</name>
    <dbReference type="NCBI Taxonomy" id="137545"/>
    <lineage>
        <taxon>Bacteria</taxon>
        <taxon>Pseudomonadati</taxon>
        <taxon>Pseudomonadota</taxon>
        <taxon>Gammaproteobacteria</taxon>
        <taxon>Enterobacterales</taxon>
        <taxon>Yersiniaceae</taxon>
        <taxon>Serratia</taxon>
    </lineage>
</organism>
<dbReference type="GO" id="GO:0018838">
    <property type="term" value="F:mandelate racemase activity"/>
    <property type="evidence" value="ECO:0007669"/>
    <property type="project" value="UniProtKB-EC"/>
</dbReference>
<evidence type="ECO:0000313" key="5">
    <source>
        <dbReference type="EMBL" id="SUI62784.1"/>
    </source>
</evidence>
<comment type="cofactor">
    <cofactor evidence="1">
        <name>Mg(2+)</name>
        <dbReference type="ChEBI" id="CHEBI:18420"/>
    </cofactor>
</comment>
<dbReference type="InterPro" id="IPR029017">
    <property type="entry name" value="Enolase-like_N"/>
</dbReference>
<dbReference type="Gene3D" id="3.20.20.120">
    <property type="entry name" value="Enolase-like C-terminal domain"/>
    <property type="match status" value="1"/>
</dbReference>
<dbReference type="SMART" id="SM00922">
    <property type="entry name" value="MR_MLE"/>
    <property type="match status" value="1"/>
</dbReference>
<dbReference type="EMBL" id="UGYN01000002">
    <property type="protein sequence ID" value="SUI62784.1"/>
    <property type="molecule type" value="Genomic_DNA"/>
</dbReference>
<dbReference type="GO" id="GO:0000287">
    <property type="term" value="F:magnesium ion binding"/>
    <property type="evidence" value="ECO:0007669"/>
    <property type="project" value="TreeGrafter"/>
</dbReference>
<dbReference type="InterPro" id="IPR013341">
    <property type="entry name" value="Mandelate_racemase_N_dom"/>
</dbReference>
<evidence type="ECO:0000256" key="3">
    <source>
        <dbReference type="ARBA" id="ARBA00022842"/>
    </source>
</evidence>
<dbReference type="InterPro" id="IPR046945">
    <property type="entry name" value="RHMD-like"/>
</dbReference>
<reference evidence="5 6" key="1">
    <citation type="submission" date="2018-06" db="EMBL/GenBank/DDBJ databases">
        <authorList>
            <consortium name="Pathogen Informatics"/>
            <person name="Doyle S."/>
        </authorList>
    </citation>
    <scope>NUCLEOTIDE SEQUENCE [LARGE SCALE GENOMIC DNA]</scope>
    <source>
        <strain evidence="5 6">NCTC11544</strain>
    </source>
</reference>
<dbReference type="CDD" id="cd03316">
    <property type="entry name" value="MR_like"/>
    <property type="match status" value="1"/>
</dbReference>
<dbReference type="Pfam" id="PF13378">
    <property type="entry name" value="MR_MLE_C"/>
    <property type="match status" value="1"/>
</dbReference>
<gene>
    <name evidence="5" type="primary">mdlA</name>
    <name evidence="5" type="ORF">NCTC11544_02518</name>
</gene>
<dbReference type="Pfam" id="PF02746">
    <property type="entry name" value="MR_MLE_N"/>
    <property type="match status" value="1"/>
</dbReference>
<dbReference type="PANTHER" id="PTHR13794:SF58">
    <property type="entry name" value="MITOCHONDRIAL ENOLASE SUPERFAMILY MEMBER 1"/>
    <property type="match status" value="1"/>
</dbReference>
<dbReference type="GO" id="GO:0016836">
    <property type="term" value="F:hydro-lyase activity"/>
    <property type="evidence" value="ECO:0007669"/>
    <property type="project" value="TreeGrafter"/>
</dbReference>
<dbReference type="PANTHER" id="PTHR13794">
    <property type="entry name" value="ENOLASE SUPERFAMILY, MANDELATE RACEMASE"/>
    <property type="match status" value="1"/>
</dbReference>
<evidence type="ECO:0000256" key="2">
    <source>
        <dbReference type="ARBA" id="ARBA00022723"/>
    </source>
</evidence>
<keyword evidence="5" id="KW-0413">Isomerase</keyword>
<name>A0A379ZIW0_9GAMM</name>
<dbReference type="SUPFAM" id="SSF54826">
    <property type="entry name" value="Enolase N-terminal domain-like"/>
    <property type="match status" value="1"/>
</dbReference>
<evidence type="ECO:0000256" key="1">
    <source>
        <dbReference type="ARBA" id="ARBA00001946"/>
    </source>
</evidence>
<protein>
    <submittedName>
        <fullName evidence="5">Mandelate racemase</fullName>
        <ecNumber evidence="5">5.1.2.2</ecNumber>
    </submittedName>
</protein>
<proteinExistence type="predicted"/>
<dbReference type="EC" id="5.1.2.2" evidence="5"/>
<dbReference type="SFLD" id="SFLDG00179">
    <property type="entry name" value="mandelate_racemase"/>
    <property type="match status" value="1"/>
</dbReference>
<dbReference type="Gene3D" id="3.30.390.10">
    <property type="entry name" value="Enolase-like, N-terminal domain"/>
    <property type="match status" value="1"/>
</dbReference>
<keyword evidence="3" id="KW-0460">Magnesium</keyword>
<dbReference type="Proteomes" id="UP000255529">
    <property type="component" value="Unassembled WGS sequence"/>
</dbReference>